<feature type="non-terminal residue" evidence="3">
    <location>
        <position position="925"/>
    </location>
</feature>
<feature type="compositionally biased region" description="Low complexity" evidence="1">
    <location>
        <begin position="288"/>
        <end position="305"/>
    </location>
</feature>
<feature type="region of interest" description="Disordered" evidence="1">
    <location>
        <begin position="837"/>
        <end position="860"/>
    </location>
</feature>
<sequence length="925" mass="102599">MGTLLVSLIFISALLSVQCNPLLSTSLASEPPPPPLHSPNLPASGKMEVKWEPFRDIFENIIRPIGGENNVTAMLEHVKEEDINELEGTLLDKAKDDPVFVEQILTQLIHIRERYIKLRKDWQKTIEDRDKTAKIFKARIVDTHAEPTSLLPSVGQPVQFTQSFTPNTGLTNVSPIRNLNPPITTPRPAPHSPIFTTVIIPDEQHFTVSSETLPDSLPPQLDQEEVEEDSSSFLGPLSHSSTPSDFFFVPNHVIDPLVDSQQIHFDTAIPQFASRGSPPAPPPHVAARRATAAPLTWAPTTTTTRRPTRPWHFSSRATTTRRPETVPWWWTKTTTPVPTTTTTVSTTTREAERSETKAGIHYDHTNNRTVYRYFWKPNAEEEAVIPEMIDENGNEHSAVPIETEQQITQVPTEEAFEEFHSDPPSPSTTNASPPPPTTQSTTHPQTTQSTTLPPPLTTAGPQRPPQVVTVPEFAPRQPQIIRDPRLETQFREEIQSQHQQQRSHPQSFQTATGSGVFVVSTVLPHVPSPSIEEPLEIGLAQHPLEPWAPTQRPTSISTTTIITTTAPSTTTRVETTTTTEIPPTTTTEEAIAEVPSVPEFASTVEDISQLSDELSEQSVDERELINILNREETQRGVTQAKWFSGAANAFDKDQEHLSGSPKRFIPEFPGEVDPDTFPEGDQKDPEAEEGGVAETPQHIVITVQPTFAPRPPTEAPTTTIEQSTVTFTTPITTITDLTEEQFEETTVEGPAEQIDDTTETFTDEQVLEETAEELSQAFADFERAVSTQTTEGPTEPPSTVTVIENLVTAPQQRPVLLQGLRAPSVVVWGRRPPKQPSTILHLDTAPPSIRPTRKPKKKTTKIPDEISLLDELIRDKTEMATSTQLATVSFLENELKREAKIQNFFDEEPGVRTSLPEAPHSEARV</sequence>
<feature type="compositionally biased region" description="Low complexity" evidence="1">
    <location>
        <begin position="331"/>
        <end position="348"/>
    </location>
</feature>
<feature type="region of interest" description="Disordered" evidence="1">
    <location>
        <begin position="331"/>
        <end position="355"/>
    </location>
</feature>
<evidence type="ECO:0000313" key="3">
    <source>
        <dbReference type="EMBL" id="GMS96182.1"/>
    </source>
</evidence>
<feature type="region of interest" description="Disordered" evidence="1">
    <location>
        <begin position="906"/>
        <end position="925"/>
    </location>
</feature>
<dbReference type="PANTHER" id="PTHR48125">
    <property type="entry name" value="LP07818P1"/>
    <property type="match status" value="1"/>
</dbReference>
<feature type="compositionally biased region" description="Basic residues" evidence="1">
    <location>
        <begin position="851"/>
        <end position="860"/>
    </location>
</feature>
<protein>
    <submittedName>
        <fullName evidence="3">Uncharacterized protein</fullName>
    </submittedName>
</protein>
<comment type="caution">
    <text evidence="3">The sequence shown here is derived from an EMBL/GenBank/DDBJ whole genome shotgun (WGS) entry which is preliminary data.</text>
</comment>
<feature type="signal peptide" evidence="2">
    <location>
        <begin position="1"/>
        <end position="19"/>
    </location>
</feature>
<feature type="chain" id="PRO_5043820406" evidence="2">
    <location>
        <begin position="20"/>
        <end position="925"/>
    </location>
</feature>
<feature type="region of interest" description="Disordered" evidence="1">
    <location>
        <begin position="210"/>
        <end position="235"/>
    </location>
</feature>
<reference evidence="3" key="1">
    <citation type="submission" date="2023-10" db="EMBL/GenBank/DDBJ databases">
        <title>Genome assembly of Pristionchus species.</title>
        <authorList>
            <person name="Yoshida K."/>
            <person name="Sommer R.J."/>
        </authorList>
    </citation>
    <scope>NUCLEOTIDE SEQUENCE</scope>
    <source>
        <strain evidence="3">RS0144</strain>
    </source>
</reference>
<feature type="region of interest" description="Disordered" evidence="1">
    <location>
        <begin position="274"/>
        <end position="318"/>
    </location>
</feature>
<dbReference type="Proteomes" id="UP001432027">
    <property type="component" value="Unassembled WGS sequence"/>
</dbReference>
<evidence type="ECO:0000313" key="4">
    <source>
        <dbReference type="Proteomes" id="UP001432027"/>
    </source>
</evidence>
<proteinExistence type="predicted"/>
<keyword evidence="4" id="KW-1185">Reference proteome</keyword>
<dbReference type="EMBL" id="BTSX01000004">
    <property type="protein sequence ID" value="GMS96182.1"/>
    <property type="molecule type" value="Genomic_DNA"/>
</dbReference>
<feature type="region of interest" description="Disordered" evidence="1">
    <location>
        <begin position="669"/>
        <end position="692"/>
    </location>
</feature>
<dbReference type="PANTHER" id="PTHR48125:SF10">
    <property type="entry name" value="OS12G0136300 PROTEIN"/>
    <property type="match status" value="1"/>
</dbReference>
<keyword evidence="2" id="KW-0732">Signal</keyword>
<evidence type="ECO:0000256" key="1">
    <source>
        <dbReference type="SAM" id="MobiDB-lite"/>
    </source>
</evidence>
<name>A0AAV5TPT2_9BILA</name>
<evidence type="ECO:0000256" key="2">
    <source>
        <dbReference type="SAM" id="SignalP"/>
    </source>
</evidence>
<dbReference type="AlphaFoldDB" id="A0AAV5TPT2"/>
<feature type="compositionally biased region" description="Low complexity" evidence="1">
    <location>
        <begin position="438"/>
        <end position="461"/>
    </location>
</feature>
<accession>A0AAV5TPT2</accession>
<feature type="region of interest" description="Disordered" evidence="1">
    <location>
        <begin position="411"/>
        <end position="481"/>
    </location>
</feature>
<organism evidence="3 4">
    <name type="scientific">Pristionchus entomophagus</name>
    <dbReference type="NCBI Taxonomy" id="358040"/>
    <lineage>
        <taxon>Eukaryota</taxon>
        <taxon>Metazoa</taxon>
        <taxon>Ecdysozoa</taxon>
        <taxon>Nematoda</taxon>
        <taxon>Chromadorea</taxon>
        <taxon>Rhabditida</taxon>
        <taxon>Rhabditina</taxon>
        <taxon>Diplogasteromorpha</taxon>
        <taxon>Diplogasteroidea</taxon>
        <taxon>Neodiplogasteridae</taxon>
        <taxon>Pristionchus</taxon>
    </lineage>
</organism>
<gene>
    <name evidence="3" type="ORF">PENTCL1PPCAC_18357</name>
</gene>